<dbReference type="AlphaFoldDB" id="A0A7Z1B091"/>
<protein>
    <submittedName>
        <fullName evidence="1">Uncharacterized protein</fullName>
    </submittedName>
</protein>
<keyword evidence="2" id="KW-1185">Reference proteome</keyword>
<comment type="caution">
    <text evidence="1">The sequence shown here is derived from an EMBL/GenBank/DDBJ whole genome shotgun (WGS) entry which is preliminary data.</text>
</comment>
<dbReference type="RefSeq" id="WP_075131877.1">
    <property type="nucleotide sequence ID" value="NZ_MSIF01000002.1"/>
</dbReference>
<dbReference type="OrthoDB" id="4444951at2"/>
<dbReference type="Proteomes" id="UP000185696">
    <property type="component" value="Unassembled WGS sequence"/>
</dbReference>
<gene>
    <name evidence="1" type="ORF">BLA60_06885</name>
</gene>
<organism evidence="1 2">
    <name type="scientific">Actinophytocola xinjiangensis</name>
    <dbReference type="NCBI Taxonomy" id="485602"/>
    <lineage>
        <taxon>Bacteria</taxon>
        <taxon>Bacillati</taxon>
        <taxon>Actinomycetota</taxon>
        <taxon>Actinomycetes</taxon>
        <taxon>Pseudonocardiales</taxon>
        <taxon>Pseudonocardiaceae</taxon>
    </lineage>
</organism>
<dbReference type="InterPro" id="IPR037217">
    <property type="entry name" value="Trp/Indoleamine_2_3_dOase-like"/>
</dbReference>
<dbReference type="Gene3D" id="1.20.58.480">
    <property type="match status" value="1"/>
</dbReference>
<dbReference type="GO" id="GO:0020037">
    <property type="term" value="F:heme binding"/>
    <property type="evidence" value="ECO:0007669"/>
    <property type="project" value="InterPro"/>
</dbReference>
<reference evidence="1 2" key="1">
    <citation type="submission" date="2016-12" db="EMBL/GenBank/DDBJ databases">
        <title>The draft genome sequence of Actinophytocola xinjiangensis.</title>
        <authorList>
            <person name="Wang W."/>
            <person name="Yuan L."/>
        </authorList>
    </citation>
    <scope>NUCLEOTIDE SEQUENCE [LARGE SCALE GENOMIC DNA]</scope>
    <source>
        <strain evidence="1 2">CGMCC 4.4663</strain>
    </source>
</reference>
<sequence>MRDVVTHVQACGRPAVDPALLAALRAVEPTDPLLAAWLPCLLDHERPGFDTYAAVPVLEQAAAAQRDPEAAFDELIAALLADLLLVETTALAARPTPAQRLRTLAGVRAVARSGDLAPRARARIPDITDTSALVATAAELARTVLRRTPPALRTAVGAAVLPMTTLHDEIVVIRCAQVTELLYRRLGARLKRAVHALRRGELAEAVTQVDDASARLAASAVIVRLLATLPRDRFQVIREHTRGRGAAHTRAVRELTAHRARLSPPRASGLADALAVFDRAWRAVSSVREPEPENRSRIA</sequence>
<dbReference type="GO" id="GO:0019441">
    <property type="term" value="P:L-tryptophan catabolic process to kynurenine"/>
    <property type="evidence" value="ECO:0007669"/>
    <property type="project" value="InterPro"/>
</dbReference>
<dbReference type="GO" id="GO:0046872">
    <property type="term" value="F:metal ion binding"/>
    <property type="evidence" value="ECO:0007669"/>
    <property type="project" value="InterPro"/>
</dbReference>
<evidence type="ECO:0000313" key="2">
    <source>
        <dbReference type="Proteomes" id="UP000185696"/>
    </source>
</evidence>
<dbReference type="SUPFAM" id="SSF140959">
    <property type="entry name" value="Indolic compounds 2,3-dioxygenase-like"/>
    <property type="match status" value="1"/>
</dbReference>
<name>A0A7Z1B091_9PSEU</name>
<accession>A0A7Z1B091</accession>
<evidence type="ECO:0000313" key="1">
    <source>
        <dbReference type="EMBL" id="OLF12968.1"/>
    </source>
</evidence>
<dbReference type="EMBL" id="MSIF01000002">
    <property type="protein sequence ID" value="OLF12968.1"/>
    <property type="molecule type" value="Genomic_DNA"/>
</dbReference>
<proteinExistence type="predicted"/>